<proteinExistence type="predicted"/>
<dbReference type="GO" id="GO:0006418">
    <property type="term" value="P:tRNA aminoacylation for protein translation"/>
    <property type="evidence" value="ECO:0007669"/>
    <property type="project" value="InterPro"/>
</dbReference>
<dbReference type="Pfam" id="PF23493">
    <property type="entry name" value="CysS_C"/>
    <property type="match status" value="1"/>
</dbReference>
<dbReference type="InterPro" id="IPR009080">
    <property type="entry name" value="tRNAsynth_Ia_anticodon-bd"/>
</dbReference>
<dbReference type="InterPro" id="IPR056411">
    <property type="entry name" value="CysS_C"/>
</dbReference>
<dbReference type="Gene3D" id="1.20.120.1910">
    <property type="entry name" value="Cysteine-tRNA ligase, C-terminal anti-codon recognition domain"/>
    <property type="match status" value="1"/>
</dbReference>
<feature type="domain" description="Cysteinyl-tRNA ligase anticodon binding" evidence="1">
    <location>
        <begin position="93"/>
        <end position="139"/>
    </location>
</feature>
<reference evidence="2" key="1">
    <citation type="submission" date="2020-05" db="EMBL/GenBank/DDBJ databases">
        <authorList>
            <person name="Chiriac C."/>
            <person name="Salcher M."/>
            <person name="Ghai R."/>
            <person name="Kavagutti S V."/>
        </authorList>
    </citation>
    <scope>NUCLEOTIDE SEQUENCE</scope>
</reference>
<dbReference type="GO" id="GO:0005524">
    <property type="term" value="F:ATP binding"/>
    <property type="evidence" value="ECO:0007669"/>
    <property type="project" value="InterPro"/>
</dbReference>
<dbReference type="AlphaFoldDB" id="A0A6J6DV48"/>
<evidence type="ECO:0000313" key="2">
    <source>
        <dbReference type="EMBL" id="CAB4564978.1"/>
    </source>
</evidence>
<gene>
    <name evidence="2" type="ORF">UFOPK1689_00286</name>
</gene>
<sequence length="140" mass="16093">MDLTWSSIQAAHELLLRWRGKISEWAGSEPSVNLWEVDSEIESAINNDIDTPKILIRLRAIEKSDQKNKRALFMYADQILGLNLDQGVEEKTLTEQMKELLDARSIARSEKRWKDSDDLRVQLEALGLVIKDTPEGQTWS</sequence>
<protein>
    <submittedName>
        <fullName evidence="2">Unannotated protein</fullName>
    </submittedName>
</protein>
<dbReference type="SUPFAM" id="SSF47323">
    <property type="entry name" value="Anticodon-binding domain of a subclass of class I aminoacyl-tRNA synthetases"/>
    <property type="match status" value="1"/>
</dbReference>
<dbReference type="EMBL" id="CAEZTN010000003">
    <property type="protein sequence ID" value="CAB4564978.1"/>
    <property type="molecule type" value="Genomic_DNA"/>
</dbReference>
<accession>A0A6J6DV48</accession>
<name>A0A6J6DV48_9ZZZZ</name>
<dbReference type="GO" id="GO:0004812">
    <property type="term" value="F:aminoacyl-tRNA ligase activity"/>
    <property type="evidence" value="ECO:0007669"/>
    <property type="project" value="InterPro"/>
</dbReference>
<evidence type="ECO:0000259" key="1">
    <source>
        <dbReference type="Pfam" id="PF23493"/>
    </source>
</evidence>
<organism evidence="2">
    <name type="scientific">freshwater metagenome</name>
    <dbReference type="NCBI Taxonomy" id="449393"/>
    <lineage>
        <taxon>unclassified sequences</taxon>
        <taxon>metagenomes</taxon>
        <taxon>ecological metagenomes</taxon>
    </lineage>
</organism>